<dbReference type="Gene3D" id="3.50.30.30">
    <property type="match status" value="1"/>
</dbReference>
<keyword evidence="14 32" id="KW-0732">Signal</keyword>
<evidence type="ECO:0000256" key="31">
    <source>
        <dbReference type="SAM" id="Phobius"/>
    </source>
</evidence>
<evidence type="ECO:0000256" key="3">
    <source>
        <dbReference type="ARBA" id="ARBA00004251"/>
    </source>
</evidence>
<dbReference type="InterPro" id="IPR040700">
    <property type="entry name" value="ZNRF-3_ecto"/>
</dbReference>
<evidence type="ECO:0000256" key="13">
    <source>
        <dbReference type="ARBA" id="ARBA00022723"/>
    </source>
</evidence>
<dbReference type="InterPro" id="IPR051073">
    <property type="entry name" value="ZNRF3_Arkadia_E3_ligases"/>
</dbReference>
<organism evidence="34 35">
    <name type="scientific">Alligator mississippiensis</name>
    <name type="common">American alligator</name>
    <dbReference type="NCBI Taxonomy" id="8496"/>
    <lineage>
        <taxon>Eukaryota</taxon>
        <taxon>Metazoa</taxon>
        <taxon>Chordata</taxon>
        <taxon>Craniata</taxon>
        <taxon>Vertebrata</taxon>
        <taxon>Euteleostomi</taxon>
        <taxon>Archelosauria</taxon>
        <taxon>Archosauria</taxon>
        <taxon>Crocodylia</taxon>
        <taxon>Alligatoridae</taxon>
        <taxon>Alligatorinae</taxon>
        <taxon>Alligator</taxon>
    </lineage>
</organism>
<evidence type="ECO:0000256" key="8">
    <source>
        <dbReference type="ARBA" id="ARBA00022473"/>
    </source>
</evidence>
<evidence type="ECO:0000256" key="27">
    <source>
        <dbReference type="ARBA" id="ARBA00067329"/>
    </source>
</evidence>
<dbReference type="EMBL" id="AKHW03002077">
    <property type="protein sequence ID" value="KYO40138.1"/>
    <property type="molecule type" value="Genomic_DNA"/>
</dbReference>
<evidence type="ECO:0000256" key="28">
    <source>
        <dbReference type="ARBA" id="ARBA00075572"/>
    </source>
</evidence>
<name>A0A151NTN2_ALLMI</name>
<keyword evidence="8" id="KW-0217">Developmental protein</keyword>
<comment type="subunit">
    <text evidence="26">Interacts with AKAP8L, NONO and SFPQ. Interacts with FZD5. Identified in a complex composed of RNF43, LGR5 and RSPO1. Interacts with RSPO2. Interacts with LMBR1L.</text>
</comment>
<dbReference type="SUPFAM" id="SSF57850">
    <property type="entry name" value="RING/U-box"/>
    <property type="match status" value="1"/>
</dbReference>
<evidence type="ECO:0000256" key="9">
    <source>
        <dbReference type="ARBA" id="ARBA00022475"/>
    </source>
</evidence>
<feature type="signal peptide" evidence="32">
    <location>
        <begin position="1"/>
        <end position="26"/>
    </location>
</feature>
<feature type="transmembrane region" description="Helical" evidence="31">
    <location>
        <begin position="194"/>
        <end position="213"/>
    </location>
</feature>
<accession>A0A151NTN2</accession>
<dbReference type="GO" id="GO:0016567">
    <property type="term" value="P:protein ubiquitination"/>
    <property type="evidence" value="ECO:0007669"/>
    <property type="project" value="UniProtKB-UniPathway"/>
</dbReference>
<dbReference type="FunFam" id="3.30.40.10:FF:000075">
    <property type="entry name" value="Putative e3 ubiquitin-protein ligase rnf43"/>
    <property type="match status" value="1"/>
</dbReference>
<keyword evidence="13" id="KW-0479">Metal-binding</keyword>
<evidence type="ECO:0000256" key="29">
    <source>
        <dbReference type="ARBA" id="ARBA00081886"/>
    </source>
</evidence>
<dbReference type="InterPro" id="IPR001841">
    <property type="entry name" value="Znf_RING"/>
</dbReference>
<dbReference type="AlphaFoldDB" id="A0A151NTN2"/>
<dbReference type="GO" id="GO:0061630">
    <property type="term" value="F:ubiquitin protein ligase activity"/>
    <property type="evidence" value="ECO:0007669"/>
    <property type="project" value="UniProtKB-EC"/>
</dbReference>
<protein>
    <recommendedName>
        <fullName evidence="27">E3 ubiquitin-protein ligase RNF43</fullName>
        <ecNumber evidence="7">2.3.2.27</ecNumber>
    </recommendedName>
    <alternativeName>
        <fullName evidence="28">RING finger protein 43</fullName>
    </alternativeName>
    <alternativeName>
        <fullName evidence="29">RING-type E3 ubiquitin transferase RNF43</fullName>
    </alternativeName>
</protein>
<keyword evidence="12 31" id="KW-0812">Transmembrane</keyword>
<evidence type="ECO:0000256" key="7">
    <source>
        <dbReference type="ARBA" id="ARBA00012483"/>
    </source>
</evidence>
<dbReference type="UniPathway" id="UPA00143"/>
<evidence type="ECO:0000256" key="12">
    <source>
        <dbReference type="ARBA" id="ARBA00022692"/>
    </source>
</evidence>
<dbReference type="GO" id="GO:0008270">
    <property type="term" value="F:zinc ion binding"/>
    <property type="evidence" value="ECO:0007669"/>
    <property type="project" value="UniProtKB-KW"/>
</dbReference>
<dbReference type="Gene3D" id="3.30.40.10">
    <property type="entry name" value="Zinc/RING finger domain, C3HC4 (zinc finger)"/>
    <property type="match status" value="1"/>
</dbReference>
<sequence>MSAGPQLQLAVLWPWLLMATLQVGLGHTGLAVAAAVESERSAAQKAIIRVIPLKVEPITLEGVFANVAEVTPAEGKLLQFHPLSLCNTSEDEHTESGFITIVKLERPDRDLHPCLSLANKAKLAGEWGARAILFDITDDKTAADQLRKPRGLSQPVVLIWGHDAELLMGVVNKNREAHVKIEVKEPPAWPDYDVWILLTVVSTVIVIVLIFVIRTKCHFNRTQDSLQQQTMQAISQLATRTYPVRCRRAPLWDSASSCSSAPVCAICLEEFSEGQELRIISCSHEFHRECVDPWLQQHHTCPLCMFNILDRNPLAQPMHSSQNPRDLELGQRLHLFRQHPGRTGTTEDNTGLYLHCQTLQHNQGSEEGIQDMYEHSV</sequence>
<evidence type="ECO:0000256" key="1">
    <source>
        <dbReference type="ARBA" id="ARBA00000900"/>
    </source>
</evidence>
<keyword evidence="22" id="KW-1015">Disulfide bond</keyword>
<dbReference type="GO" id="GO:0005635">
    <property type="term" value="C:nuclear envelope"/>
    <property type="evidence" value="ECO:0007669"/>
    <property type="project" value="UniProtKB-SubCell"/>
</dbReference>
<dbReference type="GO" id="GO:0016055">
    <property type="term" value="P:Wnt signaling pathway"/>
    <property type="evidence" value="ECO:0007669"/>
    <property type="project" value="UniProtKB-KW"/>
</dbReference>
<evidence type="ECO:0000256" key="32">
    <source>
        <dbReference type="SAM" id="SignalP"/>
    </source>
</evidence>
<dbReference type="Pfam" id="PF13639">
    <property type="entry name" value="zf-RING_2"/>
    <property type="match status" value="1"/>
</dbReference>
<evidence type="ECO:0000256" key="10">
    <source>
        <dbReference type="ARBA" id="ARBA00022679"/>
    </source>
</evidence>
<comment type="pathway">
    <text evidence="5">Protein modification; protein ubiquitination.</text>
</comment>
<evidence type="ECO:0000256" key="15">
    <source>
        <dbReference type="ARBA" id="ARBA00022771"/>
    </source>
</evidence>
<evidence type="ECO:0000256" key="23">
    <source>
        <dbReference type="ARBA" id="ARBA00023180"/>
    </source>
</evidence>
<keyword evidence="21 31" id="KW-0472">Membrane</keyword>
<evidence type="ECO:0000256" key="30">
    <source>
        <dbReference type="PROSITE-ProRule" id="PRU00175"/>
    </source>
</evidence>
<evidence type="ECO:0000256" key="16">
    <source>
        <dbReference type="ARBA" id="ARBA00022786"/>
    </source>
</evidence>
<evidence type="ECO:0000256" key="5">
    <source>
        <dbReference type="ARBA" id="ARBA00004906"/>
    </source>
</evidence>
<keyword evidence="16" id="KW-0833">Ubl conjugation pathway</keyword>
<evidence type="ECO:0000256" key="14">
    <source>
        <dbReference type="ARBA" id="ARBA00022729"/>
    </source>
</evidence>
<keyword evidence="23" id="KW-0325">Glycoprotein</keyword>
<dbReference type="InterPro" id="IPR013083">
    <property type="entry name" value="Znf_RING/FYVE/PHD"/>
</dbReference>
<keyword evidence="24" id="KW-0539">Nucleus</keyword>
<dbReference type="EC" id="2.3.2.27" evidence="7"/>
<comment type="catalytic activity">
    <reaction evidence="1">
        <text>S-ubiquitinyl-[E2 ubiquitin-conjugating enzyme]-L-cysteine + [acceptor protein]-L-lysine = [E2 ubiquitin-conjugating enzyme]-L-cysteine + N(6)-ubiquitinyl-[acceptor protein]-L-lysine.</text>
        <dbReference type="EC" id="2.3.2.27"/>
    </reaction>
</comment>
<evidence type="ECO:0000256" key="25">
    <source>
        <dbReference type="ARBA" id="ARBA00053232"/>
    </source>
</evidence>
<evidence type="ECO:0000313" key="35">
    <source>
        <dbReference type="Proteomes" id="UP000050525"/>
    </source>
</evidence>
<proteinExistence type="inferred from homology"/>
<evidence type="ECO:0000259" key="33">
    <source>
        <dbReference type="PROSITE" id="PS50089"/>
    </source>
</evidence>
<evidence type="ECO:0000256" key="19">
    <source>
        <dbReference type="ARBA" id="ARBA00022843"/>
    </source>
</evidence>
<keyword evidence="11" id="KW-0879">Wnt signaling pathway</keyword>
<reference evidence="34 35" key="1">
    <citation type="journal article" date="2012" name="Genome Biol.">
        <title>Sequencing three crocodilian genomes to illuminate the evolution of archosaurs and amniotes.</title>
        <authorList>
            <person name="St John J.A."/>
            <person name="Braun E.L."/>
            <person name="Isberg S.R."/>
            <person name="Miles L.G."/>
            <person name="Chong A.Y."/>
            <person name="Gongora J."/>
            <person name="Dalzell P."/>
            <person name="Moran C."/>
            <person name="Bed'hom B."/>
            <person name="Abzhanov A."/>
            <person name="Burgess S.C."/>
            <person name="Cooksey A.M."/>
            <person name="Castoe T.A."/>
            <person name="Crawford N.G."/>
            <person name="Densmore L.D."/>
            <person name="Drew J.C."/>
            <person name="Edwards S.V."/>
            <person name="Faircloth B.C."/>
            <person name="Fujita M.K."/>
            <person name="Greenwold M.J."/>
            <person name="Hoffmann F.G."/>
            <person name="Howard J.M."/>
            <person name="Iguchi T."/>
            <person name="Janes D.E."/>
            <person name="Khan S.Y."/>
            <person name="Kohno S."/>
            <person name="de Koning A.J."/>
            <person name="Lance S.L."/>
            <person name="McCarthy F.M."/>
            <person name="McCormack J.E."/>
            <person name="Merchant M.E."/>
            <person name="Peterson D.G."/>
            <person name="Pollock D.D."/>
            <person name="Pourmand N."/>
            <person name="Raney B.J."/>
            <person name="Roessler K.A."/>
            <person name="Sanford J.R."/>
            <person name="Sawyer R.H."/>
            <person name="Schmidt C.J."/>
            <person name="Triplett E.W."/>
            <person name="Tuberville T.D."/>
            <person name="Venegas-Anaya M."/>
            <person name="Howard J.T."/>
            <person name="Jarvis E.D."/>
            <person name="Guillette L.J.Jr."/>
            <person name="Glenn T.C."/>
            <person name="Green R.E."/>
            <person name="Ray D.A."/>
        </authorList>
    </citation>
    <scope>NUCLEOTIDE SEQUENCE [LARGE SCALE GENOMIC DNA]</scope>
    <source>
        <strain evidence="34">KSC_2009_1</strain>
    </source>
</reference>
<feature type="domain" description="RING-type" evidence="33">
    <location>
        <begin position="264"/>
        <end position="304"/>
    </location>
</feature>
<keyword evidence="17" id="KW-0256">Endoplasmic reticulum</keyword>
<comment type="similarity">
    <text evidence="6">Belongs to the ZNRF3 family.</text>
</comment>
<gene>
    <name evidence="34" type="primary">RNF43</name>
    <name evidence="34" type="ORF">Y1Q_0013321</name>
</gene>
<keyword evidence="15 30" id="KW-0863">Zinc-finger</keyword>
<comment type="caution">
    <text evidence="34">The sequence shown here is derived from an EMBL/GenBank/DDBJ whole genome shotgun (WGS) entry which is preliminary data.</text>
</comment>
<comment type="subcellular location">
    <subcellularLocation>
        <location evidence="3">Cell membrane</location>
        <topology evidence="3">Single-pass type I membrane protein</topology>
    </subcellularLocation>
    <subcellularLocation>
        <location evidence="2">Endoplasmic reticulum membrane</location>
        <topology evidence="2">Single-pass type I membrane protein</topology>
    </subcellularLocation>
    <subcellularLocation>
        <location evidence="4">Nucleus envelope</location>
    </subcellularLocation>
</comment>
<dbReference type="GO" id="GO:0030178">
    <property type="term" value="P:negative regulation of Wnt signaling pathway"/>
    <property type="evidence" value="ECO:0007669"/>
    <property type="project" value="UniProtKB-ARBA"/>
</dbReference>
<dbReference type="FunFam" id="3.50.30.30:FF:000015">
    <property type="entry name" value="Putative e3 ubiquitin-protein ligase rnf43"/>
    <property type="match status" value="1"/>
</dbReference>
<evidence type="ECO:0000256" key="6">
    <source>
        <dbReference type="ARBA" id="ARBA00008759"/>
    </source>
</evidence>
<evidence type="ECO:0000256" key="17">
    <source>
        <dbReference type="ARBA" id="ARBA00022824"/>
    </source>
</evidence>
<dbReference type="PANTHER" id="PTHR16200">
    <property type="entry name" value="RING ZINC FINGER"/>
    <property type="match status" value="1"/>
</dbReference>
<keyword evidence="20 31" id="KW-1133">Transmembrane helix</keyword>
<keyword evidence="10" id="KW-0808">Transferase</keyword>
<evidence type="ECO:0000256" key="2">
    <source>
        <dbReference type="ARBA" id="ARBA00004115"/>
    </source>
</evidence>
<dbReference type="Proteomes" id="UP000050525">
    <property type="component" value="Unassembled WGS sequence"/>
</dbReference>
<dbReference type="eggNOG" id="KOG0800">
    <property type="taxonomic scope" value="Eukaryota"/>
</dbReference>
<evidence type="ECO:0000256" key="22">
    <source>
        <dbReference type="ARBA" id="ARBA00023157"/>
    </source>
</evidence>
<dbReference type="PROSITE" id="PS50089">
    <property type="entry name" value="ZF_RING_2"/>
    <property type="match status" value="1"/>
</dbReference>
<dbReference type="GO" id="GO:0005789">
    <property type="term" value="C:endoplasmic reticulum membrane"/>
    <property type="evidence" value="ECO:0007669"/>
    <property type="project" value="UniProtKB-SubCell"/>
</dbReference>
<dbReference type="SMART" id="SM00184">
    <property type="entry name" value="RING"/>
    <property type="match status" value="1"/>
</dbReference>
<dbReference type="GO" id="GO:0005886">
    <property type="term" value="C:plasma membrane"/>
    <property type="evidence" value="ECO:0007669"/>
    <property type="project" value="UniProtKB-SubCell"/>
</dbReference>
<comment type="function">
    <text evidence="25">E3 ubiquitin-protein ligase that acts as a negative regulator of the Wnt signaling pathway by mediating the ubiquitination, endocytosis and subsequent degradation of Wnt receptor complex components Frizzled. Acts on both canonical and non-canonical Wnt signaling pathway. Along with RSPO2 and ZNRF3, constitutes a master switch that governs limb specification.</text>
</comment>
<evidence type="ECO:0000256" key="26">
    <source>
        <dbReference type="ARBA" id="ARBA00063487"/>
    </source>
</evidence>
<evidence type="ECO:0000313" key="34">
    <source>
        <dbReference type="EMBL" id="KYO40138.1"/>
    </source>
</evidence>
<keyword evidence="18" id="KW-0862">Zinc</keyword>
<dbReference type="Pfam" id="PF18212">
    <property type="entry name" value="ZNRF_3_ecto"/>
    <property type="match status" value="1"/>
</dbReference>
<keyword evidence="35" id="KW-1185">Reference proteome</keyword>
<dbReference type="STRING" id="8496.A0A151NTN2"/>
<feature type="chain" id="PRO_5007586363" description="E3 ubiquitin-protein ligase RNF43" evidence="32">
    <location>
        <begin position="27"/>
        <end position="377"/>
    </location>
</feature>
<keyword evidence="9" id="KW-1003">Cell membrane</keyword>
<evidence type="ECO:0000256" key="11">
    <source>
        <dbReference type="ARBA" id="ARBA00022687"/>
    </source>
</evidence>
<keyword evidence="19" id="KW-0832">Ubl conjugation</keyword>
<evidence type="ECO:0000256" key="20">
    <source>
        <dbReference type="ARBA" id="ARBA00022989"/>
    </source>
</evidence>
<evidence type="ECO:0000256" key="21">
    <source>
        <dbReference type="ARBA" id="ARBA00023136"/>
    </source>
</evidence>
<evidence type="ECO:0000256" key="18">
    <source>
        <dbReference type="ARBA" id="ARBA00022833"/>
    </source>
</evidence>
<evidence type="ECO:0000256" key="24">
    <source>
        <dbReference type="ARBA" id="ARBA00023242"/>
    </source>
</evidence>
<evidence type="ECO:0000256" key="4">
    <source>
        <dbReference type="ARBA" id="ARBA00004259"/>
    </source>
</evidence>